<dbReference type="Proteomes" id="UP001519290">
    <property type="component" value="Unassembled WGS sequence"/>
</dbReference>
<dbReference type="InterPro" id="IPR009057">
    <property type="entry name" value="Homeodomain-like_sf"/>
</dbReference>
<keyword evidence="3" id="KW-0804">Transcription</keyword>
<proteinExistence type="predicted"/>
<dbReference type="InterPro" id="IPR001647">
    <property type="entry name" value="HTH_TetR"/>
</dbReference>
<feature type="domain" description="HTH tetR-type" evidence="5">
    <location>
        <begin position="10"/>
        <end position="70"/>
    </location>
</feature>
<dbReference type="Pfam" id="PF00440">
    <property type="entry name" value="TetR_N"/>
    <property type="match status" value="1"/>
</dbReference>
<feature type="DNA-binding region" description="H-T-H motif" evidence="4">
    <location>
        <begin position="33"/>
        <end position="52"/>
    </location>
</feature>
<evidence type="ECO:0000256" key="1">
    <source>
        <dbReference type="ARBA" id="ARBA00023015"/>
    </source>
</evidence>
<dbReference type="PANTHER" id="PTHR30055:SF234">
    <property type="entry name" value="HTH-TYPE TRANSCRIPTIONAL REGULATOR BETI"/>
    <property type="match status" value="1"/>
</dbReference>
<evidence type="ECO:0000256" key="3">
    <source>
        <dbReference type="ARBA" id="ARBA00023163"/>
    </source>
</evidence>
<evidence type="ECO:0000259" key="5">
    <source>
        <dbReference type="PROSITE" id="PS50977"/>
    </source>
</evidence>
<dbReference type="PRINTS" id="PR00455">
    <property type="entry name" value="HTHTETR"/>
</dbReference>
<protein>
    <submittedName>
        <fullName evidence="6">AcrR family transcriptional regulator</fullName>
    </submittedName>
</protein>
<comment type="caution">
    <text evidence="6">The sequence shown here is derived from an EMBL/GenBank/DDBJ whole genome shotgun (WGS) entry which is preliminary data.</text>
</comment>
<evidence type="ECO:0000313" key="6">
    <source>
        <dbReference type="EMBL" id="MBP2384343.1"/>
    </source>
</evidence>
<dbReference type="Gene3D" id="1.10.357.10">
    <property type="entry name" value="Tetracycline Repressor, domain 2"/>
    <property type="match status" value="1"/>
</dbReference>
<accession>A0ABS4X7B5</accession>
<evidence type="ECO:0000256" key="4">
    <source>
        <dbReference type="PROSITE-ProRule" id="PRU00335"/>
    </source>
</evidence>
<evidence type="ECO:0000256" key="2">
    <source>
        <dbReference type="ARBA" id="ARBA00023125"/>
    </source>
</evidence>
<keyword evidence="7" id="KW-1185">Reference proteome</keyword>
<dbReference type="PROSITE" id="PS50977">
    <property type="entry name" value="HTH_TETR_2"/>
    <property type="match status" value="1"/>
</dbReference>
<name>A0ABS4X7B5_9MICO</name>
<dbReference type="RefSeq" id="WP_209905201.1">
    <property type="nucleotide sequence ID" value="NZ_BAAAJW010000013.1"/>
</dbReference>
<reference evidence="6 7" key="1">
    <citation type="submission" date="2021-03" db="EMBL/GenBank/DDBJ databases">
        <title>Sequencing the genomes of 1000 actinobacteria strains.</title>
        <authorList>
            <person name="Klenk H.-P."/>
        </authorList>
    </citation>
    <scope>NUCLEOTIDE SEQUENCE [LARGE SCALE GENOMIC DNA]</scope>
    <source>
        <strain evidence="6 7">DSM 14566</strain>
    </source>
</reference>
<organism evidence="6 7">
    <name type="scientific">Brachybacterium sacelli</name>
    <dbReference type="NCBI Taxonomy" id="173364"/>
    <lineage>
        <taxon>Bacteria</taxon>
        <taxon>Bacillati</taxon>
        <taxon>Actinomycetota</taxon>
        <taxon>Actinomycetes</taxon>
        <taxon>Micrococcales</taxon>
        <taxon>Dermabacteraceae</taxon>
        <taxon>Brachybacterium</taxon>
    </lineage>
</organism>
<evidence type="ECO:0000313" key="7">
    <source>
        <dbReference type="Proteomes" id="UP001519290"/>
    </source>
</evidence>
<gene>
    <name evidence="6" type="ORF">JOF43_004332</name>
</gene>
<sequence length="196" mass="21294">MFTHGSTETSATRQRVIEAARTVMAERGIARVRIDAVAQEAGLSAGALYRHFSGREDLLLAVILDSAPGNELPDMDAGTEPRGLLTRLVSEVYAHEERMASITVTLLADESLSARFRELLAQAPGGPDEYPKGLARSLDALQQRAGIPPEKDTLTCAMNVQARCFHHATLERLHGPSTLRGMHTDLVDQLVADLIQ</sequence>
<dbReference type="SUPFAM" id="SSF46689">
    <property type="entry name" value="Homeodomain-like"/>
    <property type="match status" value="1"/>
</dbReference>
<keyword evidence="2 4" id="KW-0238">DNA-binding</keyword>
<dbReference type="InterPro" id="IPR050109">
    <property type="entry name" value="HTH-type_TetR-like_transc_reg"/>
</dbReference>
<dbReference type="PANTHER" id="PTHR30055">
    <property type="entry name" value="HTH-TYPE TRANSCRIPTIONAL REGULATOR RUTR"/>
    <property type="match status" value="1"/>
</dbReference>
<dbReference type="EMBL" id="JAGIOD010000002">
    <property type="protein sequence ID" value="MBP2384343.1"/>
    <property type="molecule type" value="Genomic_DNA"/>
</dbReference>
<keyword evidence="1" id="KW-0805">Transcription regulation</keyword>